<dbReference type="InterPro" id="IPR027961">
    <property type="entry name" value="DUF4442"/>
</dbReference>
<accession>A0ABW4KPX4</accession>
<organism evidence="7 8">
    <name type="scientific">Ottowia flava</name>
    <dbReference type="NCBI Taxonomy" id="2675430"/>
    <lineage>
        <taxon>Bacteria</taxon>
        <taxon>Pseudomonadati</taxon>
        <taxon>Pseudomonadota</taxon>
        <taxon>Betaproteobacteria</taxon>
        <taxon>Burkholderiales</taxon>
        <taxon>Comamonadaceae</taxon>
        <taxon>Ottowia</taxon>
    </lineage>
</organism>
<dbReference type="Gene3D" id="3.10.129.10">
    <property type="entry name" value="Hotdog Thioesterase"/>
    <property type="match status" value="1"/>
</dbReference>
<proteinExistence type="inferred from homology"/>
<name>A0ABW4KPX4_9BURK</name>
<dbReference type="InterPro" id="IPR003736">
    <property type="entry name" value="PAAI_dom"/>
</dbReference>
<evidence type="ECO:0000256" key="1">
    <source>
        <dbReference type="ARBA" id="ARBA00035880"/>
    </source>
</evidence>
<keyword evidence="8" id="KW-1185">Reference proteome</keyword>
<comment type="catalytic activity">
    <reaction evidence="1">
        <text>a fatty acyl-CoA + H2O = a fatty acid + CoA + H(+)</text>
        <dbReference type="Rhea" id="RHEA:16781"/>
        <dbReference type="ChEBI" id="CHEBI:15377"/>
        <dbReference type="ChEBI" id="CHEBI:15378"/>
        <dbReference type="ChEBI" id="CHEBI:28868"/>
        <dbReference type="ChEBI" id="CHEBI:57287"/>
        <dbReference type="ChEBI" id="CHEBI:77636"/>
        <dbReference type="EC" id="3.1.2.20"/>
    </reaction>
</comment>
<dbReference type="PANTHER" id="PTHR43240">
    <property type="entry name" value="1,4-DIHYDROXY-2-NAPHTHOYL-COA THIOESTERASE 1"/>
    <property type="match status" value="1"/>
</dbReference>
<reference evidence="8" key="1">
    <citation type="journal article" date="2019" name="Int. J. Syst. Evol. Microbiol.">
        <title>The Global Catalogue of Microorganisms (GCM) 10K type strain sequencing project: providing services to taxonomists for standard genome sequencing and annotation.</title>
        <authorList>
            <consortium name="The Broad Institute Genomics Platform"/>
            <consortium name="The Broad Institute Genome Sequencing Center for Infectious Disease"/>
            <person name="Wu L."/>
            <person name="Ma J."/>
        </authorList>
    </citation>
    <scope>NUCLEOTIDE SEQUENCE [LARGE SCALE GENOMIC DNA]</scope>
    <source>
        <strain evidence="8">LMG 29247</strain>
    </source>
</reference>
<comment type="catalytic activity">
    <reaction evidence="6">
        <text>a medium-chain fatty acyl-CoA + H2O = a medium-chain fatty acid + CoA + H(+)</text>
        <dbReference type="Rhea" id="RHEA:68184"/>
        <dbReference type="ChEBI" id="CHEBI:15377"/>
        <dbReference type="ChEBI" id="CHEBI:15378"/>
        <dbReference type="ChEBI" id="CHEBI:57287"/>
        <dbReference type="ChEBI" id="CHEBI:59558"/>
        <dbReference type="ChEBI" id="CHEBI:90546"/>
    </reaction>
</comment>
<dbReference type="EC" id="3.1.2.20" evidence="4"/>
<comment type="caution">
    <text evidence="7">The sequence shown here is derived from an EMBL/GenBank/DDBJ whole genome shotgun (WGS) entry which is preliminary data.</text>
</comment>
<evidence type="ECO:0000313" key="7">
    <source>
        <dbReference type="EMBL" id="MFD1709209.1"/>
    </source>
</evidence>
<comment type="similarity">
    <text evidence="3">Belongs to the YigI thioesterase family.</text>
</comment>
<dbReference type="Proteomes" id="UP001597304">
    <property type="component" value="Unassembled WGS sequence"/>
</dbReference>
<dbReference type="InterPro" id="IPR029069">
    <property type="entry name" value="HotDog_dom_sf"/>
</dbReference>
<dbReference type="SUPFAM" id="SSF54637">
    <property type="entry name" value="Thioesterase/thiol ester dehydrase-isomerase"/>
    <property type="match status" value="1"/>
</dbReference>
<dbReference type="PANTHER" id="PTHR43240:SF20">
    <property type="entry name" value="MEDIUM_LONG-CHAIN ACYL-COA THIOESTERASE YIGI"/>
    <property type="match status" value="1"/>
</dbReference>
<evidence type="ECO:0000256" key="2">
    <source>
        <dbReference type="ARBA" id="ARBA00036002"/>
    </source>
</evidence>
<keyword evidence="7" id="KW-0378">Hydrolase</keyword>
<evidence type="ECO:0000313" key="8">
    <source>
        <dbReference type="Proteomes" id="UP001597304"/>
    </source>
</evidence>
<gene>
    <name evidence="7" type="ORF">ACFSF0_01180</name>
</gene>
<dbReference type="GO" id="GO:0016787">
    <property type="term" value="F:hydrolase activity"/>
    <property type="evidence" value="ECO:0007669"/>
    <property type="project" value="UniProtKB-KW"/>
</dbReference>
<protein>
    <recommendedName>
        <fullName evidence="5">Medium/long-chain acyl-CoA thioesterase YigI</fullName>
        <ecNumber evidence="4">3.1.2.20</ecNumber>
    </recommendedName>
</protein>
<comment type="catalytic activity">
    <reaction evidence="2">
        <text>a long-chain fatty acyl-CoA + H2O = a long-chain fatty acid + CoA + H(+)</text>
        <dbReference type="Rhea" id="RHEA:67680"/>
        <dbReference type="ChEBI" id="CHEBI:15377"/>
        <dbReference type="ChEBI" id="CHEBI:15378"/>
        <dbReference type="ChEBI" id="CHEBI:57287"/>
        <dbReference type="ChEBI" id="CHEBI:57560"/>
        <dbReference type="ChEBI" id="CHEBI:83139"/>
    </reaction>
</comment>
<evidence type="ECO:0000256" key="6">
    <source>
        <dbReference type="ARBA" id="ARBA00048062"/>
    </source>
</evidence>
<evidence type="ECO:0000256" key="3">
    <source>
        <dbReference type="ARBA" id="ARBA00038381"/>
    </source>
</evidence>
<dbReference type="RefSeq" id="WP_222707588.1">
    <property type="nucleotide sequence ID" value="NZ_JBHUEJ010000003.1"/>
</dbReference>
<evidence type="ECO:0000256" key="5">
    <source>
        <dbReference type="ARBA" id="ARBA00040062"/>
    </source>
</evidence>
<dbReference type="CDD" id="cd03443">
    <property type="entry name" value="PaaI_thioesterase"/>
    <property type="match status" value="1"/>
</dbReference>
<sequence>MPSTIDLDTLRRFFRMAPFMVDLGIEPVALEGGRLRTRLELQPRHLQHTGVVHAGVMASMADHSMGAVAQTKAPEGHWVLTAEFKTSLLRGARGVALECEAWVVKPGRQLSFAEAEVYTVAADGQRTLVVKANGTMALTRAEAPAPAA</sequence>
<evidence type="ECO:0000256" key="4">
    <source>
        <dbReference type="ARBA" id="ARBA00038894"/>
    </source>
</evidence>
<dbReference type="NCBIfam" id="TIGR00369">
    <property type="entry name" value="unchar_dom_1"/>
    <property type="match status" value="1"/>
</dbReference>
<dbReference type="EMBL" id="JBHUEJ010000003">
    <property type="protein sequence ID" value="MFD1709209.1"/>
    <property type="molecule type" value="Genomic_DNA"/>
</dbReference>
<dbReference type="Pfam" id="PF14539">
    <property type="entry name" value="DUF4442"/>
    <property type="match status" value="1"/>
</dbReference>